<dbReference type="EMBL" id="MCGE01000003">
    <property type="protein sequence ID" value="ORZ23213.1"/>
    <property type="molecule type" value="Genomic_DNA"/>
</dbReference>
<comment type="subcellular location">
    <subcellularLocation>
        <location evidence="1">Endoplasmic reticulum membrane</location>
    </subcellularLocation>
</comment>
<evidence type="ECO:0000256" key="8">
    <source>
        <dbReference type="ARBA" id="ARBA00023136"/>
    </source>
</evidence>
<name>A0A1X2IW10_9FUNG</name>
<feature type="compositionally biased region" description="Low complexity" evidence="9">
    <location>
        <begin position="628"/>
        <end position="640"/>
    </location>
</feature>
<evidence type="ECO:0000256" key="10">
    <source>
        <dbReference type="SAM" id="Phobius"/>
    </source>
</evidence>
<dbReference type="Proteomes" id="UP000193560">
    <property type="component" value="Unassembled WGS sequence"/>
</dbReference>
<evidence type="ECO:0000256" key="7">
    <source>
        <dbReference type="ARBA" id="ARBA00023121"/>
    </source>
</evidence>
<protein>
    <submittedName>
        <fullName evidence="12">Putative integral membrane protein conserved region-domain-containing protein</fullName>
    </submittedName>
</protein>
<feature type="region of interest" description="Disordered" evidence="9">
    <location>
        <begin position="433"/>
        <end position="479"/>
    </location>
</feature>
<feature type="compositionally biased region" description="Basic and acidic residues" evidence="9">
    <location>
        <begin position="562"/>
        <end position="582"/>
    </location>
</feature>
<feature type="compositionally biased region" description="Polar residues" evidence="9">
    <location>
        <begin position="801"/>
        <end position="812"/>
    </location>
</feature>
<evidence type="ECO:0000256" key="1">
    <source>
        <dbReference type="ARBA" id="ARBA00004586"/>
    </source>
</evidence>
<dbReference type="PANTHER" id="PTHR13466:SF19">
    <property type="entry name" value="NUCLEUS-VACUOLE JUNCTION PROTEIN 2"/>
    <property type="match status" value="1"/>
</dbReference>
<dbReference type="GO" id="GO:0008289">
    <property type="term" value="F:lipid binding"/>
    <property type="evidence" value="ECO:0007669"/>
    <property type="project" value="UniProtKB-KW"/>
</dbReference>
<dbReference type="PANTHER" id="PTHR13466">
    <property type="entry name" value="TEX2 PROTEIN-RELATED"/>
    <property type="match status" value="1"/>
</dbReference>
<evidence type="ECO:0000256" key="3">
    <source>
        <dbReference type="ARBA" id="ARBA00022692"/>
    </source>
</evidence>
<dbReference type="InterPro" id="IPR031468">
    <property type="entry name" value="SMP_LBD"/>
</dbReference>
<keyword evidence="8 10" id="KW-0472">Membrane</keyword>
<gene>
    <name evidence="12" type="ORF">BCR42DRAFT_404262</name>
</gene>
<feature type="region of interest" description="Disordered" evidence="9">
    <location>
        <begin position="801"/>
        <end position="827"/>
    </location>
</feature>
<keyword evidence="4" id="KW-0256">Endoplasmic reticulum</keyword>
<dbReference type="STRING" id="90262.A0A1X2IW10"/>
<organism evidence="12 13">
    <name type="scientific">Absidia repens</name>
    <dbReference type="NCBI Taxonomy" id="90262"/>
    <lineage>
        <taxon>Eukaryota</taxon>
        <taxon>Fungi</taxon>
        <taxon>Fungi incertae sedis</taxon>
        <taxon>Mucoromycota</taxon>
        <taxon>Mucoromycotina</taxon>
        <taxon>Mucoromycetes</taxon>
        <taxon>Mucorales</taxon>
        <taxon>Cunninghamellaceae</taxon>
        <taxon>Absidia</taxon>
    </lineage>
</organism>
<evidence type="ECO:0000256" key="9">
    <source>
        <dbReference type="SAM" id="MobiDB-lite"/>
    </source>
</evidence>
<dbReference type="PROSITE" id="PS51847">
    <property type="entry name" value="SMP"/>
    <property type="match status" value="1"/>
</dbReference>
<evidence type="ECO:0000256" key="5">
    <source>
        <dbReference type="ARBA" id="ARBA00022989"/>
    </source>
</evidence>
<dbReference type="OrthoDB" id="26740at2759"/>
<evidence type="ECO:0000313" key="13">
    <source>
        <dbReference type="Proteomes" id="UP000193560"/>
    </source>
</evidence>
<dbReference type="GO" id="GO:1990456">
    <property type="term" value="P:mitochondrion-endoplasmic reticulum membrane tethering"/>
    <property type="evidence" value="ECO:0007669"/>
    <property type="project" value="TreeGrafter"/>
</dbReference>
<dbReference type="CDD" id="cd21675">
    <property type="entry name" value="SMP_TEX2"/>
    <property type="match status" value="1"/>
</dbReference>
<evidence type="ECO:0000259" key="11">
    <source>
        <dbReference type="PROSITE" id="PS51847"/>
    </source>
</evidence>
<keyword evidence="5 10" id="KW-1133">Transmembrane helix</keyword>
<sequence>MDWITAILCYFLGAFSFIPLVLWLVQFYITIYQSPAPSRDYDYATEQPQNKADVTTSHNYGTKEGWVILSSSYEPNTSSIKRQTSGGKEGYGVFKQGILKIYNTETKQRCERTLDLNDYDVSIYPPGRQEHTLFSRSVALRLLRKQTAFISATSNTSGETVSSSTTPSVRTTVHDNDLFFTCTRPIDKEDWYFAFMSVTNASPSSQHRAIPFDPMAVASLISFVGKEKYQHQPSDTPIPWFNAVLGRTFLGIYKTHRLQQYVFETLAKKTLKMKTPGFLGDIQVRSVDLGYAIPFVTNPTLVELCPDGTLILDALVDYSGGFKVVVEANAGGGGVSFSIRVPLVLSLTLQSLSGTIRFKIKPPPSNRYWIGFCTMPTMKWSILPAVSNYNVKLSMVTKIIEAKIRRMMTENMVLPNMADIPFARSDGKGGIFHELSDMKGGDDGTVTNHADVVTTGSSSGDDDDGDNDSNDLNSPLRHSFTINDPFTTGHDDSATDVFSSSPASGRWSKFFATRRRKTNTMTPAVDNKSVHDGQMMHGKPIHNGQIRNDQHTSKIADQQNESDTHGMEPQNRGDDMEKRYHGVDSTNDTENDTTTSIGDFGGPMYLSPSGTASTSTKRSSAASLTTTAAESFTTTSSSATLGPENDAISTNTATVRSTPQKRIYNAAGYILSKGKGLANDLREHRQQDLLLKRQQSLLHYNDQLQDIRRRYNESTQQRRRRSSAASMGESAISHWNSSVPPLHLIRNNCNINALITPHDVKPPLPPRPSRKPTLPHPIPSNNDDANVQLQSVDDGTVNINEDLSPSSRSTGIPSMDIPPMIPTMENT</sequence>
<dbReference type="GO" id="GO:0015914">
    <property type="term" value="P:phospholipid transport"/>
    <property type="evidence" value="ECO:0007669"/>
    <property type="project" value="TreeGrafter"/>
</dbReference>
<keyword evidence="6" id="KW-0445">Lipid transport</keyword>
<feature type="compositionally biased region" description="Low complexity" evidence="9">
    <location>
        <begin position="584"/>
        <end position="596"/>
    </location>
</feature>
<feature type="compositionally biased region" description="Low complexity" evidence="9">
    <location>
        <begin position="609"/>
        <end position="622"/>
    </location>
</feature>
<dbReference type="GO" id="GO:0005789">
    <property type="term" value="C:endoplasmic reticulum membrane"/>
    <property type="evidence" value="ECO:0007669"/>
    <property type="project" value="UniProtKB-SubCell"/>
</dbReference>
<feature type="region of interest" description="Disordered" evidence="9">
    <location>
        <begin position="628"/>
        <end position="647"/>
    </location>
</feature>
<evidence type="ECO:0000256" key="2">
    <source>
        <dbReference type="ARBA" id="ARBA00022448"/>
    </source>
</evidence>
<dbReference type="SUPFAM" id="SSF50729">
    <property type="entry name" value="PH domain-like"/>
    <property type="match status" value="1"/>
</dbReference>
<accession>A0A1X2IW10</accession>
<feature type="region of interest" description="Disordered" evidence="9">
    <location>
        <begin position="509"/>
        <end position="532"/>
    </location>
</feature>
<dbReference type="GO" id="GO:0032865">
    <property type="term" value="C:ERMES complex"/>
    <property type="evidence" value="ECO:0007669"/>
    <property type="project" value="TreeGrafter"/>
</dbReference>
<dbReference type="AlphaFoldDB" id="A0A1X2IW10"/>
<feature type="region of interest" description="Disordered" evidence="9">
    <location>
        <begin position="757"/>
        <end position="786"/>
    </location>
</feature>
<keyword evidence="13" id="KW-1185">Reference proteome</keyword>
<feature type="transmembrane region" description="Helical" evidence="10">
    <location>
        <begin position="7"/>
        <end position="29"/>
    </location>
</feature>
<evidence type="ECO:0000313" key="12">
    <source>
        <dbReference type="EMBL" id="ORZ23213.1"/>
    </source>
</evidence>
<feature type="domain" description="SMP-LTD" evidence="11">
    <location>
        <begin position="234"/>
        <end position="423"/>
    </location>
</feature>
<reference evidence="12 13" key="1">
    <citation type="submission" date="2016-07" db="EMBL/GenBank/DDBJ databases">
        <title>Pervasive Adenine N6-methylation of Active Genes in Fungi.</title>
        <authorList>
            <consortium name="DOE Joint Genome Institute"/>
            <person name="Mondo S.J."/>
            <person name="Dannebaum R.O."/>
            <person name="Kuo R.C."/>
            <person name="Labutti K."/>
            <person name="Haridas S."/>
            <person name="Kuo A."/>
            <person name="Salamov A."/>
            <person name="Ahrendt S.R."/>
            <person name="Lipzen A."/>
            <person name="Sullivan W."/>
            <person name="Andreopoulos W.B."/>
            <person name="Clum A."/>
            <person name="Lindquist E."/>
            <person name="Daum C."/>
            <person name="Ramamoorthy G.K."/>
            <person name="Gryganskyi A."/>
            <person name="Culley D."/>
            <person name="Magnuson J.K."/>
            <person name="James T.Y."/>
            <person name="O'Malley M.A."/>
            <person name="Stajich J.E."/>
            <person name="Spatafora J.W."/>
            <person name="Visel A."/>
            <person name="Grigoriev I.V."/>
        </authorList>
    </citation>
    <scope>NUCLEOTIDE SEQUENCE [LARGE SCALE GENOMIC DNA]</scope>
    <source>
        <strain evidence="12 13">NRRL 1336</strain>
    </source>
</reference>
<comment type="caution">
    <text evidence="12">The sequence shown here is derived from an EMBL/GenBank/DDBJ whole genome shotgun (WGS) entry which is preliminary data.</text>
</comment>
<proteinExistence type="predicted"/>
<feature type="compositionally biased region" description="Acidic residues" evidence="9">
    <location>
        <begin position="460"/>
        <end position="469"/>
    </location>
</feature>
<evidence type="ECO:0000256" key="6">
    <source>
        <dbReference type="ARBA" id="ARBA00023055"/>
    </source>
</evidence>
<feature type="region of interest" description="Disordered" evidence="9">
    <location>
        <begin position="556"/>
        <end position="622"/>
    </location>
</feature>
<feature type="region of interest" description="Disordered" evidence="9">
    <location>
        <begin position="709"/>
        <end position="732"/>
    </location>
</feature>
<keyword evidence="7" id="KW-0446">Lipid-binding</keyword>
<keyword evidence="3 10" id="KW-0812">Transmembrane</keyword>
<evidence type="ECO:0000256" key="4">
    <source>
        <dbReference type="ARBA" id="ARBA00022824"/>
    </source>
</evidence>
<keyword evidence="2" id="KW-0813">Transport</keyword>